<feature type="compositionally biased region" description="Basic residues" evidence="7">
    <location>
        <begin position="2123"/>
        <end position="2140"/>
    </location>
</feature>
<dbReference type="PANTHER" id="PTHR45858">
    <property type="entry name" value="FERM DOMAIN CONTAINING PROTEIN"/>
    <property type="match status" value="1"/>
</dbReference>
<comment type="caution">
    <text evidence="11">The sequence shown here is derived from an EMBL/GenBank/DDBJ whole genome shotgun (WGS) entry which is preliminary data.</text>
</comment>
<dbReference type="Pfam" id="PF00169">
    <property type="entry name" value="PH"/>
    <property type="match status" value="2"/>
</dbReference>
<feature type="domain" description="DH" evidence="9">
    <location>
        <begin position="2285"/>
        <end position="2467"/>
    </location>
</feature>
<organism evidence="11 12">
    <name type="scientific">Parthenolecanium corni</name>
    <dbReference type="NCBI Taxonomy" id="536013"/>
    <lineage>
        <taxon>Eukaryota</taxon>
        <taxon>Metazoa</taxon>
        <taxon>Ecdysozoa</taxon>
        <taxon>Arthropoda</taxon>
        <taxon>Hexapoda</taxon>
        <taxon>Insecta</taxon>
        <taxon>Pterygota</taxon>
        <taxon>Neoptera</taxon>
        <taxon>Paraneoptera</taxon>
        <taxon>Hemiptera</taxon>
        <taxon>Sternorrhyncha</taxon>
        <taxon>Coccoidea</taxon>
        <taxon>Coccidae</taxon>
        <taxon>Parthenolecanium</taxon>
    </lineage>
</organism>
<reference evidence="11 12" key="1">
    <citation type="submission" date="2024-03" db="EMBL/GenBank/DDBJ databases">
        <title>Adaptation during the transition from Ophiocordyceps entomopathogen to insect associate is accompanied by gene loss and intensified selection.</title>
        <authorList>
            <person name="Ward C.M."/>
            <person name="Onetto C.A."/>
            <person name="Borneman A.R."/>
        </authorList>
    </citation>
    <scope>NUCLEOTIDE SEQUENCE [LARGE SCALE GENOMIC DNA]</scope>
    <source>
        <strain evidence="11">AWRI1</strain>
        <tissue evidence="11">Single Adult Female</tissue>
    </source>
</reference>
<feature type="compositionally biased region" description="Acidic residues" evidence="7">
    <location>
        <begin position="1971"/>
        <end position="1982"/>
    </location>
</feature>
<feature type="domain" description="FERM" evidence="10">
    <location>
        <begin position="45"/>
        <end position="328"/>
    </location>
</feature>
<evidence type="ECO:0000256" key="1">
    <source>
        <dbReference type="ARBA" id="ARBA00004536"/>
    </source>
</evidence>
<dbReference type="Pfam" id="PF09379">
    <property type="entry name" value="FERM_N"/>
    <property type="match status" value="1"/>
</dbReference>
<dbReference type="InterPro" id="IPR011993">
    <property type="entry name" value="PH-like_dom_sf"/>
</dbReference>
<evidence type="ECO:0000256" key="2">
    <source>
        <dbReference type="ARBA" id="ARBA00022025"/>
    </source>
</evidence>
<dbReference type="GO" id="GO:0009887">
    <property type="term" value="P:animal organ morphogenesis"/>
    <property type="evidence" value="ECO:0007669"/>
    <property type="project" value="UniProtKB-ARBA"/>
</dbReference>
<dbReference type="CDD" id="cd17098">
    <property type="entry name" value="FERM_F1_FARP1_like"/>
    <property type="match status" value="1"/>
</dbReference>
<dbReference type="CDD" id="cd00160">
    <property type="entry name" value="RhoGEF"/>
    <property type="match status" value="1"/>
</dbReference>
<feature type="compositionally biased region" description="Basic and acidic residues" evidence="7">
    <location>
        <begin position="1684"/>
        <end position="1696"/>
    </location>
</feature>
<dbReference type="InterPro" id="IPR019748">
    <property type="entry name" value="FERM_central"/>
</dbReference>
<feature type="compositionally biased region" description="Basic and acidic residues" evidence="7">
    <location>
        <begin position="1841"/>
        <end position="1852"/>
    </location>
</feature>
<feature type="region of interest" description="Disordered" evidence="7">
    <location>
        <begin position="2096"/>
        <end position="2188"/>
    </location>
</feature>
<feature type="compositionally biased region" description="Low complexity" evidence="7">
    <location>
        <begin position="1699"/>
        <end position="1713"/>
    </location>
</feature>
<dbReference type="InterPro" id="IPR041788">
    <property type="entry name" value="FARP1/FARP2/FRMD7_FERM_C"/>
</dbReference>
<dbReference type="Gene3D" id="3.10.20.90">
    <property type="entry name" value="Phosphatidylinositol 3-kinase Catalytic Subunit, Chain A, domain 1"/>
    <property type="match status" value="1"/>
</dbReference>
<feature type="compositionally biased region" description="Low complexity" evidence="7">
    <location>
        <begin position="2020"/>
        <end position="2033"/>
    </location>
</feature>
<name>A0AAN9Y3M4_9HEMI</name>
<feature type="region of interest" description="Disordered" evidence="7">
    <location>
        <begin position="969"/>
        <end position="1068"/>
    </location>
</feature>
<dbReference type="EMBL" id="JBBCAQ010000032">
    <property type="protein sequence ID" value="KAK7583848.1"/>
    <property type="molecule type" value="Genomic_DNA"/>
</dbReference>
<dbReference type="CDD" id="cd13193">
    <property type="entry name" value="FERM_C_FARP1-like"/>
    <property type="match status" value="1"/>
</dbReference>
<feature type="region of interest" description="Disordered" evidence="7">
    <location>
        <begin position="1106"/>
        <end position="1128"/>
    </location>
</feature>
<feature type="compositionally biased region" description="Polar residues" evidence="7">
    <location>
        <begin position="1116"/>
        <end position="1125"/>
    </location>
</feature>
<evidence type="ECO:0000259" key="8">
    <source>
        <dbReference type="PROSITE" id="PS50003"/>
    </source>
</evidence>
<dbReference type="PANTHER" id="PTHR45858:SF5">
    <property type="entry name" value="MOESIN_EZRIN_RADIXIN HOMOLOG 1"/>
    <property type="match status" value="1"/>
</dbReference>
<dbReference type="InterPro" id="IPR019749">
    <property type="entry name" value="Band_41_domain"/>
</dbReference>
<dbReference type="InterPro" id="IPR014352">
    <property type="entry name" value="FERM/acyl-CoA-bd_prot_sf"/>
</dbReference>
<evidence type="ECO:0000256" key="5">
    <source>
        <dbReference type="ARBA" id="ARBA00022949"/>
    </source>
</evidence>
<dbReference type="FunFam" id="2.30.29.30:FF:000046">
    <property type="entry name" value="FERM, RhoGEF and pleckstrin domain-containing protein 1"/>
    <property type="match status" value="1"/>
</dbReference>
<feature type="region of interest" description="Disordered" evidence="7">
    <location>
        <begin position="1676"/>
        <end position="1730"/>
    </location>
</feature>
<dbReference type="Pfam" id="PF00621">
    <property type="entry name" value="RhoGEF"/>
    <property type="match status" value="1"/>
</dbReference>
<dbReference type="Gene3D" id="2.30.29.30">
    <property type="entry name" value="Pleckstrin-homology domain (PH domain)/Phosphotyrosine-binding domain (PTB)"/>
    <property type="match status" value="3"/>
</dbReference>
<feature type="compositionally biased region" description="Low complexity" evidence="7">
    <location>
        <begin position="1606"/>
        <end position="1618"/>
    </location>
</feature>
<feature type="region of interest" description="Disordered" evidence="7">
    <location>
        <begin position="1"/>
        <end position="43"/>
    </location>
</feature>
<dbReference type="InterPro" id="IPR019747">
    <property type="entry name" value="FERM_CS"/>
</dbReference>
<keyword evidence="3" id="KW-0344">Guanine-nucleotide releasing factor</keyword>
<dbReference type="FunFam" id="3.10.20.90:FF:000040">
    <property type="entry name" value="FERM, RhoGEF and pleckstrin domain-containing protein"/>
    <property type="match status" value="1"/>
</dbReference>
<dbReference type="GO" id="GO:0016028">
    <property type="term" value="C:rhabdomere"/>
    <property type="evidence" value="ECO:0007669"/>
    <property type="project" value="UniProtKB-SubCell"/>
</dbReference>
<feature type="region of interest" description="Disordered" evidence="7">
    <location>
        <begin position="1971"/>
        <end position="2075"/>
    </location>
</feature>
<dbReference type="Pfam" id="PF09380">
    <property type="entry name" value="FERM_C"/>
    <property type="match status" value="1"/>
</dbReference>
<evidence type="ECO:0000256" key="4">
    <source>
        <dbReference type="ARBA" id="ARBA00022737"/>
    </source>
</evidence>
<evidence type="ECO:0000313" key="11">
    <source>
        <dbReference type="EMBL" id="KAK7583848.1"/>
    </source>
</evidence>
<dbReference type="SMART" id="SM00233">
    <property type="entry name" value="PH"/>
    <property type="match status" value="2"/>
</dbReference>
<feature type="compositionally biased region" description="Basic and acidic residues" evidence="7">
    <location>
        <begin position="1043"/>
        <end position="1052"/>
    </location>
</feature>
<dbReference type="Pfam" id="PF08736">
    <property type="entry name" value="FA"/>
    <property type="match status" value="1"/>
</dbReference>
<feature type="compositionally biased region" description="Basic and acidic residues" evidence="7">
    <location>
        <begin position="2146"/>
        <end position="2158"/>
    </location>
</feature>
<feature type="region of interest" description="Disordered" evidence="7">
    <location>
        <begin position="1802"/>
        <end position="1871"/>
    </location>
</feature>
<dbReference type="Pfam" id="PF00373">
    <property type="entry name" value="FERM_M"/>
    <property type="match status" value="1"/>
</dbReference>
<dbReference type="GO" id="GO:0005085">
    <property type="term" value="F:guanyl-nucleotide exchange factor activity"/>
    <property type="evidence" value="ECO:0007669"/>
    <property type="project" value="UniProtKB-KW"/>
</dbReference>
<dbReference type="CDD" id="cd13235">
    <property type="entry name" value="PH2_FARP1-like"/>
    <property type="match status" value="1"/>
</dbReference>
<dbReference type="GO" id="GO:0030182">
    <property type="term" value="P:neuron differentiation"/>
    <property type="evidence" value="ECO:0007669"/>
    <property type="project" value="UniProtKB-ARBA"/>
</dbReference>
<keyword evidence="12" id="KW-1185">Reference proteome</keyword>
<dbReference type="InterPro" id="IPR018980">
    <property type="entry name" value="FERM_PH-like_C"/>
</dbReference>
<dbReference type="PROSITE" id="PS50010">
    <property type="entry name" value="DH_2"/>
    <property type="match status" value="1"/>
</dbReference>
<feature type="domain" description="PH" evidence="8">
    <location>
        <begin position="2664"/>
        <end position="2761"/>
    </location>
</feature>
<dbReference type="SUPFAM" id="SSF50729">
    <property type="entry name" value="PH domain-like"/>
    <property type="match status" value="3"/>
</dbReference>
<keyword evidence="5" id="KW-0965">Cell junction</keyword>
<dbReference type="FunFam" id="2.30.29.30:FF:000002">
    <property type="entry name" value="Band 4.1-like protein 5 isoform 1"/>
    <property type="match status" value="1"/>
</dbReference>
<dbReference type="InterPro" id="IPR018979">
    <property type="entry name" value="FERM_N"/>
</dbReference>
<dbReference type="GO" id="GO:0008092">
    <property type="term" value="F:cytoskeletal protein binding"/>
    <property type="evidence" value="ECO:0007669"/>
    <property type="project" value="InterPro"/>
</dbReference>
<dbReference type="SUPFAM" id="SSF47031">
    <property type="entry name" value="Second domain of FERM"/>
    <property type="match status" value="1"/>
</dbReference>
<feature type="compositionally biased region" description="Low complexity" evidence="7">
    <location>
        <begin position="2062"/>
        <end position="2075"/>
    </location>
</feature>
<evidence type="ECO:0000256" key="3">
    <source>
        <dbReference type="ARBA" id="ARBA00022658"/>
    </source>
</evidence>
<sequence>MIRNASGSFSSKLAHAQSTPAGVDGSGMSSSKTPPTTPKRGGKMISVRVQMLDDSITVFQVQAKAIGRLLFDQVCKQLNLLEADYFGLEYQDSTTKYWLDFEKPIQRQLGLSLVDPLLRFCVKFYTPDPAQIEEEYTRYLFCLQLKRDLMEGDLLCNDNTAALIISYIVQAECGDYTSEDYPDHTYLSSHKFVPHQDRELERKIMENHKKHLGQTPAEADLNLLETARRCELYGMKMHLAKDQEGVPLNLAVAHMGIVVFQNSTKINTFSWAKIRKISFKRKRFLIKLHPEGYGYYKDVVEFIFDNRNQCKSFWKKCVENHGFFRCSFVQSVPRQRARVLSRGSSSFRYSGKTQKQMIEYVRENYVRRQTFQRSQSFRHQSSTHSSVVNVGASSISAHPLLPLGENTIAGSRASLSCGSMTLSPSLSPTIPPEGGPPTVQTALNHQLQQPQTTPAEVHEPATTCSDITSIASQSPPHDTGQKHHYHSEISHIRLCEKLTNTSSPCATTTTITITTTASSTNMLDRHTIKATMPRSNRASLNDPDIIRDLGKQNRGSCDDYAWQRSASCKELGQLQPAVAMERLLKTDAMPAATRSRKAAQFDSFGHCYSCHGQSAPFTGGIREQVSAETKVYSSSYPGTTPHLSVESDDNPTAMVAGSNIYLMDNPDNQEESDNYHRISQDDLSHDSYELLEKEEIAAGVHRHSRSSSVVSDEMFIMENDYEGVSKYIFWREGSADVEKRLGYVEPRYRNIDFNEFNEICKRGFASRNRDASLSHGNIRFSEFSIGDKLEKVAAAHENVARTKSDPYMIRSSSHSSNRRKLFGLHQKSFDLAPSECYGGGGSSSGDERKYAIASKSTVDIPYTLRIRNAMNGTAREYTALADEGYGFDAGAGTLQSSGLGARCVAENEVRFKAAVGSDYAASQDSGLSLSAGTESVDDIDIDLKNVMLTKNSYEQVITSKKSTKLMLSLSEENNENVPPSGEKLAAPRTEVDSDEGAANSKGQLLAAKSTTDEKEERHIIKVKSVEVPKRSHSSGGGRVRKSRSAEACDRKSSFLRTDSGGSRGKKEIIVIDSDDYHSFDDSRSDKRSDGSDSVIIVEYRGSKKKKLSKKASSDSRGSQAESEASSFDAPRIKKKELKKRHSAHAAYFYKDRIPTIEISEDETFKAEAAVAPDQDPGHLQHRLISEFIRYSSDEHHASGSDLSKTEVINELMEDNTEGVCVLTECGTSQELCDELVALDEDGVEPEECTLAETADSASGRFMLAHKISPILTRLGLSEGSATSQLTQKLLPSSSARRAKSLDTPIVSLHRLPPITSFSSKDDTVDSEEVVAALEEKTSKCYRNKTASTESDNWVAGEQSVEGSTGAVHVNTQATEKQELKPKPTFIRSVSAAVTAFSGRKQSLDLRALTKKNDADNEYIVAEMSLVGKERSKSEGYDRKIELSKDLTDDRKHSTRQERLDSFKKLKNFSIELWESEEVDGKCRRAEITDVKEIDDNVFEESAKSLTVEVVLPASSIEENQNQMYMDQETNDTTLLQTTLIENSKRESESIVPLSPVPIIDEKASLRLDLVEGDKMTLTQNVIPEKRSFDDEPSTSSIKPEPPKMAGLESSGSSSVEEGMLPCDCGDEEELAQLPSVAAAVTHATLDASLTLDTFANPLSSPFNPSFFSLARTLSRISERSTTSEQERTTDMDDDSTKPLSRSLSIDDSILSSDQHPSFSSDPPSGMNLENVFDDDDAAAVIELDDDKLDFNIPPPLFSPEEAVDGDWPSPPCSPGSVKTPVIDDENYSAAPTTAVALAVSPFGQNSPLRNEAVREEGEEEAGSVSEDNKTLQDEDDVSELDDGKMYRKERTRGSIGDDTSAGLTTSDWSSSTGTTVKLANAVAGASTTAPSTASKSEDNSLAGECGLASLCTDAPTSADSLGRSSVNELAATVIVGAAVPFEKKYLTLDRKQRSADRKLIFFPPTFDSFDDEYDSPCTESEDTPSSPLPPHVFPRQQTPSSLHQPEEEQPPPPPRHFQDSTTTTAAASVAVASAGGGGPVMQKWRTKTERNRATKFAVPHYTSSSMSTSVESPTSAERKFAKMVAKAKCYSYYSLARSPPSDDSSSSPDAPETPLTPNTIPRVSKRRRVAAHSSTRRRVLQPRLNSGDEHHRGGDHHSQQHPHHHSASPSILASSGYKSYHHSRRSLDGECRREAVIHTISEGKSETHALNNGIVNGNQIVVEVETNVPIYKTNGMIPNSHTQKFLSSDEISIESPMPELRSITRLNAPDEMNNTDTKKKRPSDRAYFIAKELLVTERTYRKDLEVISFWLRDEFTKDDVDIQSFHVVENLLSLIDPIYDAHCVLLREIELRLSTWEPPFVGDIMSNFCENLQLYERYIAEHLSVLEEIHELMKVPKFEALYRDFESQKICYLPLTTFILKPLQRLLHYLQILERLSKYYGKNHNYYEDCYHAKMCLSNIAKLVPKILRKSENAVLLYELSRDISGVDNLVLSQREFIRQGCLSKFSQRKGYQQRMFFLFSDILLYSGRSGHTFRVHGQLPLNNVIIEERPDTPQQHSFSIYGGNRVVTVAACSQEEKDKWLEDLTAAIQMCKINNSHTNGVDDDSLYYFSLKSCNSSEDLTEKYDEMNTKSLPVVNHRSNNTVYVCWHRNTSISMEDHIRAVENQLSGFLLRKFKNSNGWQKLWVVFTNFCLFFYKTFQEDCPLASLPLLGYTVSTPSEKDGIQKDFVFKLQFKNHIYFFRAESEYTFSRWMEVIGNATQHSGRHRLFSRKESAHLDIDVARD</sequence>
<dbReference type="PROSITE" id="PS50003">
    <property type="entry name" value="PH_DOMAIN"/>
    <property type="match status" value="2"/>
</dbReference>
<evidence type="ECO:0000259" key="10">
    <source>
        <dbReference type="PROSITE" id="PS50057"/>
    </source>
</evidence>
<dbReference type="InterPro" id="IPR000219">
    <property type="entry name" value="DH_dom"/>
</dbReference>
<dbReference type="InterPro" id="IPR001849">
    <property type="entry name" value="PH_domain"/>
</dbReference>
<dbReference type="GO" id="GO:0005912">
    <property type="term" value="C:adherens junction"/>
    <property type="evidence" value="ECO:0007669"/>
    <property type="project" value="UniProtKB-SubCell"/>
</dbReference>
<dbReference type="PRINTS" id="PR00661">
    <property type="entry name" value="ERMFAMILY"/>
</dbReference>
<dbReference type="InterPro" id="IPR035899">
    <property type="entry name" value="DBL_dom_sf"/>
</dbReference>
<dbReference type="CDD" id="cd01220">
    <property type="entry name" value="PH1_FARP1-like"/>
    <property type="match status" value="1"/>
</dbReference>
<dbReference type="InterPro" id="IPR000798">
    <property type="entry name" value="Ez/rad/moesin-like"/>
</dbReference>
<dbReference type="PRINTS" id="PR00935">
    <property type="entry name" value="BAND41"/>
</dbReference>
<evidence type="ECO:0000313" key="12">
    <source>
        <dbReference type="Proteomes" id="UP001367676"/>
    </source>
</evidence>
<dbReference type="Proteomes" id="UP001367676">
    <property type="component" value="Unassembled WGS sequence"/>
</dbReference>
<gene>
    <name evidence="11" type="ORF">V9T40_004811</name>
</gene>
<dbReference type="GO" id="GO:0071944">
    <property type="term" value="C:cell periphery"/>
    <property type="evidence" value="ECO:0007669"/>
    <property type="project" value="UniProtKB-ARBA"/>
</dbReference>
<feature type="compositionally biased region" description="Polar residues" evidence="7">
    <location>
        <begin position="1"/>
        <end position="20"/>
    </location>
</feature>
<dbReference type="Gene3D" id="1.20.80.10">
    <property type="match status" value="1"/>
</dbReference>
<dbReference type="InterPro" id="IPR035963">
    <property type="entry name" value="FERM_2"/>
</dbReference>
<evidence type="ECO:0000256" key="7">
    <source>
        <dbReference type="SAM" id="MobiDB-lite"/>
    </source>
</evidence>
<feature type="compositionally biased region" description="Low complexity" evidence="7">
    <location>
        <begin position="2098"/>
        <end position="2109"/>
    </location>
</feature>
<dbReference type="SMART" id="SM00325">
    <property type="entry name" value="RhoGEF"/>
    <property type="match status" value="1"/>
</dbReference>
<feature type="region of interest" description="Disordered" evidence="7">
    <location>
        <begin position="1582"/>
        <end position="1622"/>
    </location>
</feature>
<dbReference type="InterPro" id="IPR029071">
    <property type="entry name" value="Ubiquitin-like_domsf"/>
</dbReference>
<dbReference type="PROSITE" id="PS50057">
    <property type="entry name" value="FERM_3"/>
    <property type="match status" value="1"/>
</dbReference>
<evidence type="ECO:0000259" key="9">
    <source>
        <dbReference type="PROSITE" id="PS50010"/>
    </source>
</evidence>
<evidence type="ECO:0000256" key="6">
    <source>
        <dbReference type="ARBA" id="ARBA00043944"/>
    </source>
</evidence>
<dbReference type="InterPro" id="IPR014847">
    <property type="entry name" value="FA"/>
</dbReference>
<dbReference type="SMART" id="SM00295">
    <property type="entry name" value="B41"/>
    <property type="match status" value="1"/>
</dbReference>
<dbReference type="CDD" id="cd14473">
    <property type="entry name" value="FERM_B-lobe"/>
    <property type="match status" value="1"/>
</dbReference>
<dbReference type="SMART" id="SM01195">
    <property type="entry name" value="FA"/>
    <property type="match status" value="1"/>
</dbReference>
<dbReference type="Gene3D" id="1.20.900.10">
    <property type="entry name" value="Dbl homology (DH) domain"/>
    <property type="match status" value="1"/>
</dbReference>
<feature type="compositionally biased region" description="Basic and acidic residues" evidence="7">
    <location>
        <begin position="1010"/>
        <end position="1029"/>
    </location>
</feature>
<comment type="subcellular location">
    <subcellularLocation>
        <location evidence="1">Cell junction</location>
        <location evidence="1">Adherens junction</location>
    </subcellularLocation>
    <subcellularLocation>
        <location evidence="6">Cell projection</location>
        <location evidence="6">Rhabdomere</location>
    </subcellularLocation>
</comment>
<dbReference type="SUPFAM" id="SSF54236">
    <property type="entry name" value="Ubiquitin-like"/>
    <property type="match status" value="1"/>
</dbReference>
<dbReference type="PROSITE" id="PS00660">
    <property type="entry name" value="FERM_1"/>
    <property type="match status" value="1"/>
</dbReference>
<feature type="domain" description="PH" evidence="8">
    <location>
        <begin position="2496"/>
        <end position="2590"/>
    </location>
</feature>
<dbReference type="InterPro" id="IPR000299">
    <property type="entry name" value="FERM_domain"/>
</dbReference>
<dbReference type="SUPFAM" id="SSF48065">
    <property type="entry name" value="DBL homology domain (DH-domain)"/>
    <property type="match status" value="1"/>
</dbReference>
<dbReference type="FunFam" id="1.20.80.10:FF:000005">
    <property type="entry name" value="FERM, RhoGEF and pleckstrin domain-containing protein 1"/>
    <property type="match status" value="1"/>
</dbReference>
<protein>
    <recommendedName>
        <fullName evidence="2">Moesin/ezrin/radixin homolog 1</fullName>
    </recommendedName>
</protein>
<dbReference type="SMART" id="SM01196">
    <property type="entry name" value="FERM_C"/>
    <property type="match status" value="1"/>
</dbReference>
<dbReference type="InterPro" id="IPR051835">
    <property type="entry name" value="RAC1-GEF"/>
</dbReference>
<accession>A0AAN9Y3M4</accession>
<keyword evidence="4" id="KW-0677">Repeat</keyword>
<proteinExistence type="predicted"/>